<dbReference type="PANTHER" id="PTHR42834:SF1">
    <property type="entry name" value="ENDONUCLEASE_EXONUCLEASE_PHOSPHATASE FAMILY PROTEIN (AFU_ORTHOLOGUE AFUA_3G09210)"/>
    <property type="match status" value="1"/>
</dbReference>
<protein>
    <submittedName>
        <fullName evidence="2">Endonuclease/exonuclease/phosphatase family protein</fullName>
    </submittedName>
</protein>
<proteinExistence type="predicted"/>
<evidence type="ECO:0000259" key="1">
    <source>
        <dbReference type="Pfam" id="PF03372"/>
    </source>
</evidence>
<dbReference type="Pfam" id="PF03372">
    <property type="entry name" value="Exo_endo_phos"/>
    <property type="match status" value="1"/>
</dbReference>
<dbReference type="InterPro" id="IPR005135">
    <property type="entry name" value="Endo/exonuclease/phosphatase"/>
</dbReference>
<reference evidence="2 3" key="1">
    <citation type="submission" date="2021-07" db="EMBL/GenBank/DDBJ databases">
        <title>Whole Genome Sequence of Nocardia Iowensis.</title>
        <authorList>
            <person name="Lamm A."/>
            <person name="Collins-Fairclough A.M."/>
            <person name="Bunk B."/>
            <person name="Sproer C."/>
        </authorList>
    </citation>
    <scope>NUCLEOTIDE SEQUENCE [LARGE SCALE GENOMIC DNA]</scope>
    <source>
        <strain evidence="2 3">NRRL 5646</strain>
    </source>
</reference>
<accession>A0ABX8S122</accession>
<keyword evidence="2" id="KW-0540">Nuclease</keyword>
<keyword evidence="2" id="KW-0255">Endonuclease</keyword>
<dbReference type="Proteomes" id="UP000694257">
    <property type="component" value="Chromosome"/>
</dbReference>
<dbReference type="PANTHER" id="PTHR42834">
    <property type="entry name" value="ENDONUCLEASE/EXONUCLEASE/PHOSPHATASE FAMILY PROTEIN (AFU_ORTHOLOGUE AFUA_3G09210)"/>
    <property type="match status" value="1"/>
</dbReference>
<organism evidence="2 3">
    <name type="scientific">Nocardia iowensis</name>
    <dbReference type="NCBI Taxonomy" id="204891"/>
    <lineage>
        <taxon>Bacteria</taxon>
        <taxon>Bacillati</taxon>
        <taxon>Actinomycetota</taxon>
        <taxon>Actinomycetes</taxon>
        <taxon>Mycobacteriales</taxon>
        <taxon>Nocardiaceae</taxon>
        <taxon>Nocardia</taxon>
    </lineage>
</organism>
<keyword evidence="3" id="KW-1185">Reference proteome</keyword>
<feature type="domain" description="Endonuclease/exonuclease/phosphatase" evidence="1">
    <location>
        <begin position="7"/>
        <end position="298"/>
    </location>
</feature>
<keyword evidence="2" id="KW-0378">Hydrolase</keyword>
<gene>
    <name evidence="2" type="ORF">KV110_18750</name>
</gene>
<dbReference type="EMBL" id="CP078145">
    <property type="protein sequence ID" value="QXN94902.1"/>
    <property type="molecule type" value="Genomic_DNA"/>
</dbReference>
<sequence>MVTLRIATFNLENFDETPAPGPHEPTLADRIAVMRPQIDRLRADILCLQEVNGQEQPGQPRALLALGDLLQGTALAGWDVVSTEKANGEVFDERNLAVVTSLPIIAHAQLLNDLVAAPMYQILTANPPAAQPQSIGMERPILHVELELLGSPLHVIVVHLKSKLPTDITGQKLDRFTWRDAGAAAEGSFLSAMKRMSQAVEVRRLVDQILDRDPAARIVVAGDFNSTFDEVPLVAIRGDVEDTGNGALAGRVLVPVENTVPESARYTLFHHGKGHMLDHLLVTRNLLANYRGTEIHNELLHDESVDFGTDKKYPESDHAPVVATFEFA</sequence>
<evidence type="ECO:0000313" key="3">
    <source>
        <dbReference type="Proteomes" id="UP000694257"/>
    </source>
</evidence>
<evidence type="ECO:0000313" key="2">
    <source>
        <dbReference type="EMBL" id="QXN94902.1"/>
    </source>
</evidence>
<name>A0ABX8S122_NOCIO</name>
<dbReference type="RefSeq" id="WP_218477615.1">
    <property type="nucleotide sequence ID" value="NZ_BAABJN010000007.1"/>
</dbReference>
<dbReference type="GO" id="GO:0004519">
    <property type="term" value="F:endonuclease activity"/>
    <property type="evidence" value="ECO:0007669"/>
    <property type="project" value="UniProtKB-KW"/>
</dbReference>